<feature type="transmembrane region" description="Helical" evidence="1">
    <location>
        <begin position="337"/>
        <end position="355"/>
    </location>
</feature>
<feature type="transmembrane region" description="Helical" evidence="1">
    <location>
        <begin position="367"/>
        <end position="399"/>
    </location>
</feature>
<protein>
    <submittedName>
        <fullName evidence="2">Benzoate transporter</fullName>
    </submittedName>
</protein>
<feature type="transmembrane region" description="Helical" evidence="1">
    <location>
        <begin position="311"/>
        <end position="331"/>
    </location>
</feature>
<dbReference type="PANTHER" id="PTHR30199:SF0">
    <property type="entry name" value="INNER MEMBRANE PROTEIN YDCO"/>
    <property type="match status" value="1"/>
</dbReference>
<feature type="transmembrane region" description="Helical" evidence="1">
    <location>
        <begin position="29"/>
        <end position="56"/>
    </location>
</feature>
<organism evidence="2 3">
    <name type="scientific">Ancylobacter dichloromethanicus</name>
    <dbReference type="NCBI Taxonomy" id="518825"/>
    <lineage>
        <taxon>Bacteria</taxon>
        <taxon>Pseudomonadati</taxon>
        <taxon>Pseudomonadota</taxon>
        <taxon>Alphaproteobacteria</taxon>
        <taxon>Hyphomicrobiales</taxon>
        <taxon>Xanthobacteraceae</taxon>
        <taxon>Ancylobacter</taxon>
    </lineage>
</organism>
<dbReference type="InterPro" id="IPR004711">
    <property type="entry name" value="Benzoate_Transporter"/>
</dbReference>
<dbReference type="Proteomes" id="UP001143370">
    <property type="component" value="Unassembled WGS sequence"/>
</dbReference>
<dbReference type="NCBIfam" id="TIGR00843">
    <property type="entry name" value="benE"/>
    <property type="match status" value="1"/>
</dbReference>
<comment type="caution">
    <text evidence="2">The sequence shown here is derived from an EMBL/GenBank/DDBJ whole genome shotgun (WGS) entry which is preliminary data.</text>
</comment>
<dbReference type="Pfam" id="PF03594">
    <property type="entry name" value="BenE"/>
    <property type="match status" value="1"/>
</dbReference>
<accession>A0A9W6JBY4</accession>
<feature type="transmembrane region" description="Helical" evidence="1">
    <location>
        <begin position="62"/>
        <end position="82"/>
    </location>
</feature>
<keyword evidence="1" id="KW-1133">Transmembrane helix</keyword>
<sequence>MAFGVPPWHKAPGIPSPDAQMAVRMRSSLVTSGIVAALVGFGGTLTLIVAAAQAVGASPGQITSGVIGLCLSMAATSAWLGWRHRMPIITAWTTPGAALIAASHGLAIEPAVGAFIIAGVLILVTAAVKPLGALVQRLPVAIAAAMLAGVLFRFCTAVFTAGQADPLLVLPLVLIFLVARRISPFGAVLAVLAIGIAMAFMLGRVGPLPAGVPWPTLELIVPQFDLQTMIGVGIPLYIVTMASQNLPGFAVLQAAGYKPPAPSILASTALASLITAPFGSLTSNLAAITASICTGPDTHPDPEKRWLATPFYALSYVVLAGFGAGAVALIAALPPELVATFAGLALLGPLVNALASAMGDGARRFPAVLTLAVTASGLSLFGLGSAFWGLAAGLIALGIDHAGRRA</sequence>
<keyword evidence="1" id="KW-0812">Transmembrane</keyword>
<name>A0A9W6JBY4_9HYPH</name>
<reference evidence="2" key="2">
    <citation type="submission" date="2023-01" db="EMBL/GenBank/DDBJ databases">
        <authorList>
            <person name="Sun Q."/>
            <person name="Evtushenko L."/>
        </authorList>
    </citation>
    <scope>NUCLEOTIDE SEQUENCE</scope>
    <source>
        <strain evidence="2">VKM B-2484</strain>
    </source>
</reference>
<dbReference type="PANTHER" id="PTHR30199">
    <property type="entry name" value="MFS FAMILY TRANSPORTER, PREDICTED SUBSTRATE BENZOATE"/>
    <property type="match status" value="1"/>
</dbReference>
<reference evidence="2" key="1">
    <citation type="journal article" date="2014" name="Int. J. Syst. Evol. Microbiol.">
        <title>Complete genome sequence of Corynebacterium casei LMG S-19264T (=DSM 44701T), isolated from a smear-ripened cheese.</title>
        <authorList>
            <consortium name="US DOE Joint Genome Institute (JGI-PGF)"/>
            <person name="Walter F."/>
            <person name="Albersmeier A."/>
            <person name="Kalinowski J."/>
            <person name="Ruckert C."/>
        </authorList>
    </citation>
    <scope>NUCLEOTIDE SEQUENCE</scope>
    <source>
        <strain evidence="2">VKM B-2484</strain>
    </source>
</reference>
<dbReference type="EMBL" id="BSFJ01000019">
    <property type="protein sequence ID" value="GLK72818.1"/>
    <property type="molecule type" value="Genomic_DNA"/>
</dbReference>
<feature type="transmembrane region" description="Helical" evidence="1">
    <location>
        <begin position="140"/>
        <end position="162"/>
    </location>
</feature>
<dbReference type="GO" id="GO:0042925">
    <property type="term" value="F:benzoate transmembrane transporter activity"/>
    <property type="evidence" value="ECO:0007669"/>
    <property type="project" value="InterPro"/>
</dbReference>
<evidence type="ECO:0000313" key="3">
    <source>
        <dbReference type="Proteomes" id="UP001143370"/>
    </source>
</evidence>
<gene>
    <name evidence="2" type="ORF">GCM10017643_29340</name>
</gene>
<evidence type="ECO:0000256" key="1">
    <source>
        <dbReference type="SAM" id="Phobius"/>
    </source>
</evidence>
<proteinExistence type="predicted"/>
<evidence type="ECO:0000313" key="2">
    <source>
        <dbReference type="EMBL" id="GLK72818.1"/>
    </source>
</evidence>
<feature type="transmembrane region" description="Helical" evidence="1">
    <location>
        <begin position="112"/>
        <end position="128"/>
    </location>
</feature>
<feature type="transmembrane region" description="Helical" evidence="1">
    <location>
        <begin position="182"/>
        <end position="202"/>
    </location>
</feature>
<keyword evidence="3" id="KW-1185">Reference proteome</keyword>
<dbReference type="AlphaFoldDB" id="A0A9W6JBY4"/>
<dbReference type="GO" id="GO:0005886">
    <property type="term" value="C:plasma membrane"/>
    <property type="evidence" value="ECO:0007669"/>
    <property type="project" value="TreeGrafter"/>
</dbReference>
<keyword evidence="1" id="KW-0472">Membrane</keyword>